<name>A0ABN3M8S2_9ACTN</name>
<gene>
    <name evidence="2" type="ORF">GCM10010393_32000</name>
</gene>
<keyword evidence="3" id="KW-1185">Reference proteome</keyword>
<proteinExistence type="predicted"/>
<evidence type="ECO:0000313" key="2">
    <source>
        <dbReference type="EMBL" id="GAA2497505.1"/>
    </source>
</evidence>
<accession>A0ABN3M8S2</accession>
<evidence type="ECO:0000313" key="3">
    <source>
        <dbReference type="Proteomes" id="UP001499942"/>
    </source>
</evidence>
<sequence>MGAPRDQDDLLAGLGQAPADGGADRARTDDDVPHGVSLAHRPPTPTPRAAGPRQERAGDGSRTDTAPRISPRALRRRGTLLHSGRRVLARRRHSGIPSKAPAPAPDDMEEDE</sequence>
<dbReference type="Proteomes" id="UP001499942">
    <property type="component" value="Unassembled WGS sequence"/>
</dbReference>
<protein>
    <submittedName>
        <fullName evidence="2">Uncharacterized protein</fullName>
    </submittedName>
</protein>
<feature type="region of interest" description="Disordered" evidence="1">
    <location>
        <begin position="1"/>
        <end position="112"/>
    </location>
</feature>
<organism evidence="2 3">
    <name type="scientific">Streptomyces gobitricini</name>
    <dbReference type="NCBI Taxonomy" id="68211"/>
    <lineage>
        <taxon>Bacteria</taxon>
        <taxon>Bacillati</taxon>
        <taxon>Actinomycetota</taxon>
        <taxon>Actinomycetes</taxon>
        <taxon>Kitasatosporales</taxon>
        <taxon>Streptomycetaceae</taxon>
        <taxon>Streptomyces</taxon>
    </lineage>
</organism>
<reference evidence="2 3" key="1">
    <citation type="journal article" date="2019" name="Int. J. Syst. Evol. Microbiol.">
        <title>The Global Catalogue of Microorganisms (GCM) 10K type strain sequencing project: providing services to taxonomists for standard genome sequencing and annotation.</title>
        <authorList>
            <consortium name="The Broad Institute Genomics Platform"/>
            <consortium name="The Broad Institute Genome Sequencing Center for Infectious Disease"/>
            <person name="Wu L."/>
            <person name="Ma J."/>
        </authorList>
    </citation>
    <scope>NUCLEOTIDE SEQUENCE [LARGE SCALE GENOMIC DNA]</scope>
    <source>
        <strain evidence="2 3">JCM 5062</strain>
    </source>
</reference>
<feature type="compositionally biased region" description="Basic and acidic residues" evidence="1">
    <location>
        <begin position="53"/>
        <end position="62"/>
    </location>
</feature>
<evidence type="ECO:0000256" key="1">
    <source>
        <dbReference type="SAM" id="MobiDB-lite"/>
    </source>
</evidence>
<comment type="caution">
    <text evidence="2">The sequence shown here is derived from an EMBL/GenBank/DDBJ whole genome shotgun (WGS) entry which is preliminary data.</text>
</comment>
<feature type="compositionally biased region" description="Basic residues" evidence="1">
    <location>
        <begin position="73"/>
        <end position="94"/>
    </location>
</feature>
<feature type="compositionally biased region" description="Basic and acidic residues" evidence="1">
    <location>
        <begin position="22"/>
        <end position="33"/>
    </location>
</feature>
<dbReference type="EMBL" id="BAAASR010000018">
    <property type="protein sequence ID" value="GAA2497505.1"/>
    <property type="molecule type" value="Genomic_DNA"/>
</dbReference>